<evidence type="ECO:0000259" key="2">
    <source>
        <dbReference type="Pfam" id="PF18557"/>
    </source>
</evidence>
<name>A0A418WL29_9SPHN</name>
<reference evidence="3 4" key="1">
    <citation type="submission" date="2018-09" db="EMBL/GenBank/DDBJ databases">
        <authorList>
            <person name="Zhu H."/>
        </authorList>
    </citation>
    <scope>NUCLEOTIDE SEQUENCE [LARGE SCALE GENOMIC DNA]</scope>
    <source>
        <strain evidence="3 4">K2R01-6</strain>
    </source>
</reference>
<keyword evidence="4" id="KW-1185">Reference proteome</keyword>
<dbReference type="Proteomes" id="UP000286100">
    <property type="component" value="Unassembled WGS sequence"/>
</dbReference>
<organism evidence="3 4">
    <name type="scientific">Sphingomonas cavernae</name>
    <dbReference type="NCBI Taxonomy" id="2320861"/>
    <lineage>
        <taxon>Bacteria</taxon>
        <taxon>Pseudomonadati</taxon>
        <taxon>Pseudomonadota</taxon>
        <taxon>Alphaproteobacteria</taxon>
        <taxon>Sphingomonadales</taxon>
        <taxon>Sphingomonadaceae</taxon>
        <taxon>Sphingomonas</taxon>
    </lineage>
</organism>
<comment type="caution">
    <text evidence="3">The sequence shown here is derived from an EMBL/GenBank/DDBJ whole genome shotgun (WGS) entry which is preliminary data.</text>
</comment>
<accession>A0A418WL29</accession>
<dbReference type="AlphaFoldDB" id="A0A418WL29"/>
<dbReference type="InterPro" id="IPR041649">
    <property type="entry name" value="NepR"/>
</dbReference>
<feature type="domain" description="Anti-sigma factor NepR" evidence="2">
    <location>
        <begin position="33"/>
        <end position="61"/>
    </location>
</feature>
<protein>
    <recommendedName>
        <fullName evidence="2">Anti-sigma factor NepR domain-containing protein</fullName>
    </recommendedName>
</protein>
<sequence length="62" mass="6648">MSTKDKVKKSDPSSAGARKEKRAGSTRPANSRDVGQALRSVYQKTVDEAVPSEMLDLLGKLG</sequence>
<dbReference type="Pfam" id="PF18557">
    <property type="entry name" value="NepR"/>
    <property type="match status" value="1"/>
</dbReference>
<proteinExistence type="predicted"/>
<dbReference type="OrthoDB" id="7580506at2"/>
<evidence type="ECO:0000313" key="4">
    <source>
        <dbReference type="Proteomes" id="UP000286100"/>
    </source>
</evidence>
<gene>
    <name evidence="3" type="ORF">D3876_09985</name>
</gene>
<evidence type="ECO:0000313" key="3">
    <source>
        <dbReference type="EMBL" id="RJF90549.1"/>
    </source>
</evidence>
<evidence type="ECO:0000256" key="1">
    <source>
        <dbReference type="SAM" id="MobiDB-lite"/>
    </source>
</evidence>
<dbReference type="EMBL" id="QYUM01000003">
    <property type="protein sequence ID" value="RJF90549.1"/>
    <property type="molecule type" value="Genomic_DNA"/>
</dbReference>
<feature type="compositionally biased region" description="Basic and acidic residues" evidence="1">
    <location>
        <begin position="1"/>
        <end position="11"/>
    </location>
</feature>
<feature type="region of interest" description="Disordered" evidence="1">
    <location>
        <begin position="1"/>
        <end position="38"/>
    </location>
</feature>